<organism evidence="6 7">
    <name type="scientific">Gemmata obscuriglobus</name>
    <dbReference type="NCBI Taxonomy" id="114"/>
    <lineage>
        <taxon>Bacteria</taxon>
        <taxon>Pseudomonadati</taxon>
        <taxon>Planctomycetota</taxon>
        <taxon>Planctomycetia</taxon>
        <taxon>Gemmatales</taxon>
        <taxon>Gemmataceae</taxon>
        <taxon>Gemmata</taxon>
    </lineage>
</organism>
<feature type="signal peptide" evidence="5">
    <location>
        <begin position="1"/>
        <end position="21"/>
    </location>
</feature>
<keyword evidence="1 3" id="KW-0853">WD repeat</keyword>
<accession>A0A2Z3GR66</accession>
<dbReference type="PROSITE" id="PS50294">
    <property type="entry name" value="WD_REPEATS_REGION"/>
    <property type="match status" value="5"/>
</dbReference>
<dbReference type="AlphaFoldDB" id="A0A2Z3GR66"/>
<dbReference type="Pfam" id="PF00400">
    <property type="entry name" value="WD40"/>
    <property type="match status" value="5"/>
</dbReference>
<proteinExistence type="predicted"/>
<evidence type="ECO:0000256" key="3">
    <source>
        <dbReference type="PROSITE-ProRule" id="PRU00221"/>
    </source>
</evidence>
<dbReference type="PANTHER" id="PTHR19848:SF8">
    <property type="entry name" value="F-BOX AND WD REPEAT DOMAIN CONTAINING 7"/>
    <property type="match status" value="1"/>
</dbReference>
<feature type="chain" id="PRO_5016317570" evidence="5">
    <location>
        <begin position="22"/>
        <end position="364"/>
    </location>
</feature>
<dbReference type="Proteomes" id="UP000245802">
    <property type="component" value="Chromosome"/>
</dbReference>
<keyword evidence="5" id="KW-0732">Signal</keyword>
<evidence type="ECO:0000313" key="6">
    <source>
        <dbReference type="EMBL" id="AWM36839.1"/>
    </source>
</evidence>
<feature type="repeat" description="WD" evidence="3">
    <location>
        <begin position="27"/>
        <end position="58"/>
    </location>
</feature>
<dbReference type="InterPro" id="IPR019775">
    <property type="entry name" value="WD40_repeat_CS"/>
</dbReference>
<reference evidence="6 7" key="1">
    <citation type="submission" date="2018-01" db="EMBL/GenBank/DDBJ databases">
        <title>G. obscuriglobus.</title>
        <authorList>
            <person name="Franke J."/>
            <person name="Blomberg W."/>
            <person name="Selmecki A."/>
        </authorList>
    </citation>
    <scope>NUCLEOTIDE SEQUENCE [LARGE SCALE GENOMIC DNA]</scope>
    <source>
        <strain evidence="6 7">DSM 5831</strain>
    </source>
</reference>
<dbReference type="RefSeq" id="WP_010035725.1">
    <property type="nucleotide sequence ID" value="NZ_CP025958.1"/>
</dbReference>
<dbReference type="InterPro" id="IPR020472">
    <property type="entry name" value="WD40_PAC1"/>
</dbReference>
<dbReference type="PROSITE" id="PS50082">
    <property type="entry name" value="WD_REPEATS_2"/>
    <property type="match status" value="5"/>
</dbReference>
<sequence>MLRVRVALFLFGLISVLPPVAAQPAPVRAHTALVHAVTVSPDGKTLATAGFDNVVKLWGVGPDGTLTERKVALTGHVGPVYAVAFHPTDTKLVATASQDKTAKIWDLTDGKSKVELKGHTDIVDAVAFSPDGKTLATAGADKTVRLWNPTDGKELKNLGAHDGSVYSLAFSPDGKLLASAGAGKDNLVKVWDVKGQKEFTQLKGHEQPVTAVTFAGNDVIVTASMDRTIRTWSTKDVAEPKKDVPEPKKDTKELKKDGKDKKDTKEPKDAKEPKEVKEYKDPKELKKFGPTADDPYAIAWSEKTKTLAVCGYSGQITLWGLNSDKPTLTKAIKSPGYCIAFTADGTGVFTGHDNGTVAFTPTGK</sequence>
<name>A0A2Z3GR66_9BACT</name>
<feature type="repeat" description="WD" evidence="3">
    <location>
        <begin position="116"/>
        <end position="157"/>
    </location>
</feature>
<dbReference type="EMBL" id="CP025958">
    <property type="protein sequence ID" value="AWM36839.1"/>
    <property type="molecule type" value="Genomic_DNA"/>
</dbReference>
<dbReference type="KEGG" id="gog:C1280_07285"/>
<evidence type="ECO:0000313" key="7">
    <source>
        <dbReference type="Proteomes" id="UP000245802"/>
    </source>
</evidence>
<feature type="repeat" description="WD" evidence="3">
    <location>
        <begin position="202"/>
        <end position="242"/>
    </location>
</feature>
<dbReference type="PROSITE" id="PS00678">
    <property type="entry name" value="WD_REPEATS_1"/>
    <property type="match status" value="2"/>
</dbReference>
<dbReference type="SUPFAM" id="SSF50978">
    <property type="entry name" value="WD40 repeat-like"/>
    <property type="match status" value="1"/>
</dbReference>
<gene>
    <name evidence="6" type="ORF">C1280_07285</name>
</gene>
<dbReference type="SMART" id="SM00320">
    <property type="entry name" value="WD40"/>
    <property type="match status" value="7"/>
</dbReference>
<dbReference type="Gene3D" id="2.130.10.10">
    <property type="entry name" value="YVTN repeat-like/Quinoprotein amine dehydrogenase"/>
    <property type="match status" value="3"/>
</dbReference>
<dbReference type="InterPro" id="IPR001680">
    <property type="entry name" value="WD40_rpt"/>
</dbReference>
<dbReference type="CDD" id="cd00200">
    <property type="entry name" value="WD40"/>
    <property type="match status" value="1"/>
</dbReference>
<evidence type="ECO:0000256" key="2">
    <source>
        <dbReference type="ARBA" id="ARBA00022737"/>
    </source>
</evidence>
<dbReference type="InterPro" id="IPR036322">
    <property type="entry name" value="WD40_repeat_dom_sf"/>
</dbReference>
<evidence type="ECO:0000256" key="1">
    <source>
        <dbReference type="ARBA" id="ARBA00022574"/>
    </source>
</evidence>
<protein>
    <submittedName>
        <fullName evidence="6">Uncharacterized protein</fullName>
    </submittedName>
</protein>
<evidence type="ECO:0000256" key="5">
    <source>
        <dbReference type="SAM" id="SignalP"/>
    </source>
</evidence>
<keyword evidence="7" id="KW-1185">Reference proteome</keyword>
<dbReference type="InterPro" id="IPR015943">
    <property type="entry name" value="WD40/YVTN_repeat-like_dom_sf"/>
</dbReference>
<dbReference type="OrthoDB" id="277950at2"/>
<feature type="compositionally biased region" description="Basic and acidic residues" evidence="4">
    <location>
        <begin position="236"/>
        <end position="282"/>
    </location>
</feature>
<evidence type="ECO:0000256" key="4">
    <source>
        <dbReference type="SAM" id="MobiDB-lite"/>
    </source>
</evidence>
<dbReference type="PANTHER" id="PTHR19848">
    <property type="entry name" value="WD40 REPEAT PROTEIN"/>
    <property type="match status" value="1"/>
</dbReference>
<feature type="repeat" description="WD" evidence="3">
    <location>
        <begin position="158"/>
        <end position="201"/>
    </location>
</feature>
<feature type="repeat" description="WD" evidence="3">
    <location>
        <begin position="73"/>
        <end position="115"/>
    </location>
</feature>
<keyword evidence="2" id="KW-0677">Repeat</keyword>
<feature type="region of interest" description="Disordered" evidence="4">
    <location>
        <begin position="234"/>
        <end position="282"/>
    </location>
</feature>
<dbReference type="PRINTS" id="PR00320">
    <property type="entry name" value="GPROTEINBRPT"/>
</dbReference>